<keyword evidence="9 10" id="KW-0472">Membrane</keyword>
<organism evidence="12 13">
    <name type="scientific">Australozyma saopauloensis</name>
    <dbReference type="NCBI Taxonomy" id="291208"/>
    <lineage>
        <taxon>Eukaryota</taxon>
        <taxon>Fungi</taxon>
        <taxon>Dikarya</taxon>
        <taxon>Ascomycota</taxon>
        <taxon>Saccharomycotina</taxon>
        <taxon>Pichiomycetes</taxon>
        <taxon>Metschnikowiaceae</taxon>
        <taxon>Australozyma</taxon>
    </lineage>
</organism>
<dbReference type="GO" id="GO:0030007">
    <property type="term" value="P:intracellular potassium ion homeostasis"/>
    <property type="evidence" value="ECO:0007669"/>
    <property type="project" value="UniProtKB-UniRule"/>
</dbReference>
<dbReference type="Proteomes" id="UP001338582">
    <property type="component" value="Chromosome 4"/>
</dbReference>
<feature type="transmembrane region" description="Helical" evidence="10">
    <location>
        <begin position="105"/>
        <end position="130"/>
    </location>
</feature>
<keyword evidence="13" id="KW-1185">Reference proteome</keyword>
<protein>
    <recommendedName>
        <fullName evidence="10">Potassium transport protein</fullName>
    </recommendedName>
</protein>
<evidence type="ECO:0000256" key="1">
    <source>
        <dbReference type="ARBA" id="ARBA00004141"/>
    </source>
</evidence>
<evidence type="ECO:0000256" key="5">
    <source>
        <dbReference type="ARBA" id="ARBA00022692"/>
    </source>
</evidence>
<feature type="compositionally biased region" description="Basic and acidic residues" evidence="11">
    <location>
        <begin position="236"/>
        <end position="252"/>
    </location>
</feature>
<evidence type="ECO:0000256" key="9">
    <source>
        <dbReference type="ARBA" id="ARBA00023136"/>
    </source>
</evidence>
<dbReference type="PANTHER" id="PTHR31064">
    <property type="entry name" value="POTASSIUM TRANSPORT PROTEIN DDB_G0292412-RELATED"/>
    <property type="match status" value="1"/>
</dbReference>
<dbReference type="InterPro" id="IPR051143">
    <property type="entry name" value="TrkH_K-transport"/>
</dbReference>
<feature type="transmembrane region" description="Helical" evidence="10">
    <location>
        <begin position="801"/>
        <end position="818"/>
    </location>
</feature>
<proteinExistence type="inferred from homology"/>
<feature type="region of interest" description="Disordered" evidence="11">
    <location>
        <begin position="484"/>
        <end position="503"/>
    </location>
</feature>
<dbReference type="GO" id="GO:0005886">
    <property type="term" value="C:plasma membrane"/>
    <property type="evidence" value="ECO:0007669"/>
    <property type="project" value="InterPro"/>
</dbReference>
<dbReference type="GO" id="GO:1990573">
    <property type="term" value="P:potassium ion import across plasma membrane"/>
    <property type="evidence" value="ECO:0007669"/>
    <property type="project" value="TreeGrafter"/>
</dbReference>
<feature type="compositionally biased region" description="Acidic residues" evidence="11">
    <location>
        <begin position="403"/>
        <end position="428"/>
    </location>
</feature>
<evidence type="ECO:0000256" key="3">
    <source>
        <dbReference type="ARBA" id="ARBA00022448"/>
    </source>
</evidence>
<evidence type="ECO:0000256" key="8">
    <source>
        <dbReference type="ARBA" id="ARBA00023065"/>
    </source>
</evidence>
<dbReference type="InterPro" id="IPR003445">
    <property type="entry name" value="Cat_transpt"/>
</dbReference>
<keyword evidence="3 10" id="KW-0813">Transport</keyword>
<feature type="transmembrane region" description="Helical" evidence="10">
    <location>
        <begin position="544"/>
        <end position="567"/>
    </location>
</feature>
<evidence type="ECO:0000256" key="2">
    <source>
        <dbReference type="ARBA" id="ARBA00009137"/>
    </source>
</evidence>
<comment type="subcellular location">
    <subcellularLocation>
        <location evidence="1">Membrane</location>
        <topology evidence="1">Multi-pass membrane protein</topology>
    </subcellularLocation>
</comment>
<evidence type="ECO:0000256" key="11">
    <source>
        <dbReference type="SAM" id="MobiDB-lite"/>
    </source>
</evidence>
<dbReference type="GO" id="GO:0140107">
    <property type="term" value="F:high-affinity potassium ion transmembrane transporter activity"/>
    <property type="evidence" value="ECO:0007669"/>
    <property type="project" value="TreeGrafter"/>
</dbReference>
<dbReference type="KEGG" id="asau:88174681"/>
<feature type="region of interest" description="Disordered" evidence="11">
    <location>
        <begin position="337"/>
        <end position="467"/>
    </location>
</feature>
<feature type="transmembrane region" description="Helical" evidence="10">
    <location>
        <begin position="52"/>
        <end position="71"/>
    </location>
</feature>
<dbReference type="PANTHER" id="PTHR31064:SF30">
    <property type="entry name" value="HIGH-AFFINITY POTASSIUM TRANSPORT PROTEIN-RELATED"/>
    <property type="match status" value="1"/>
</dbReference>
<comment type="similarity">
    <text evidence="2 10">Belongs to the TrkH potassium transport family.</text>
</comment>
<dbReference type="PIRSF" id="PIRSF002450">
    <property type="entry name" value="K+_transpter_TRK"/>
    <property type="match status" value="1"/>
</dbReference>
<feature type="transmembrane region" description="Helical" evidence="10">
    <location>
        <begin position="744"/>
        <end position="761"/>
    </location>
</feature>
<dbReference type="InterPro" id="IPR015958">
    <property type="entry name" value="Trk1_fungi"/>
</dbReference>
<evidence type="ECO:0000256" key="10">
    <source>
        <dbReference type="PIRNR" id="PIRNR002450"/>
    </source>
</evidence>
<dbReference type="AlphaFoldDB" id="A0AAX4HD79"/>
<dbReference type="InterPro" id="IPR004773">
    <property type="entry name" value="K/Na_transp_Trk1/HKT1"/>
</dbReference>
<feature type="transmembrane region" description="Helical" evidence="10">
    <location>
        <begin position="616"/>
        <end position="645"/>
    </location>
</feature>
<feature type="transmembrane region" description="Helical" evidence="10">
    <location>
        <begin position="679"/>
        <end position="699"/>
    </location>
</feature>
<keyword evidence="8 10" id="KW-0406">Ion transport</keyword>
<evidence type="ECO:0000256" key="7">
    <source>
        <dbReference type="ARBA" id="ARBA00022989"/>
    </source>
</evidence>
<dbReference type="NCBIfam" id="TIGR00934">
    <property type="entry name" value="2a38euk"/>
    <property type="match status" value="1"/>
</dbReference>
<feature type="compositionally biased region" description="Basic and acidic residues" evidence="11">
    <location>
        <begin position="353"/>
        <end position="364"/>
    </location>
</feature>
<gene>
    <name evidence="12" type="ORF">PUMCH_003618</name>
</gene>
<keyword evidence="4 10" id="KW-0633">Potassium transport</keyword>
<feature type="transmembrane region" description="Helical" evidence="10">
    <location>
        <begin position="830"/>
        <end position="851"/>
    </location>
</feature>
<name>A0AAX4HD79_9ASCO</name>
<dbReference type="RefSeq" id="XP_062878650.1">
    <property type="nucleotide sequence ID" value="XM_063022580.1"/>
</dbReference>
<evidence type="ECO:0000313" key="12">
    <source>
        <dbReference type="EMBL" id="WPK26269.1"/>
    </source>
</evidence>
<evidence type="ECO:0000256" key="4">
    <source>
        <dbReference type="ARBA" id="ARBA00022538"/>
    </source>
</evidence>
<dbReference type="EMBL" id="CP138897">
    <property type="protein sequence ID" value="WPK26269.1"/>
    <property type="molecule type" value="Genomic_DNA"/>
</dbReference>
<keyword evidence="6 10" id="KW-0630">Potassium</keyword>
<feature type="compositionally biased region" description="Polar residues" evidence="11">
    <location>
        <begin position="210"/>
        <end position="219"/>
    </location>
</feature>
<feature type="compositionally biased region" description="Basic and acidic residues" evidence="11">
    <location>
        <begin position="444"/>
        <end position="459"/>
    </location>
</feature>
<feature type="compositionally biased region" description="Acidic residues" evidence="11">
    <location>
        <begin position="365"/>
        <end position="376"/>
    </location>
</feature>
<sequence>MSIFEKLRRDKTAVSAASLKTTGAHIREGIHKVTSTLGPYVKKVIPNFRAAHYAYIIFMVFFTSVIVYPILDFSYIDILFLMGGASTQAGLNTINMNELRLLQQIIVYVTTTLTTPIFIHSSLLLVRLYWFERYFDNIKELSKLNFRMRRNATLAARTKSMDSTVLNTVNNQGLGLANSPPADNVDGELGISAEKHSDSNSNVDPMDCTGPQSYSNDTTGMDPKEETSGGSSSPENHPDNIKFGELPHPRRRQEIEPSDMYKSIHMLQHKRKNSVADDDVLVIKAPNEIERDAHTPIYTKKASPLAFNRTLSKWKFSDKRKLTWQSLKRTISNNSAYPRNRKYSADVDSLELPSKHHLDDTRNDGDDEDEDDDEEDLGNRHPHSQSSLGGSKRRTSGAHHDLSDEDMEEGSIFSDDDIAVEDTEEENENGSKTDLDFTQPPPNSDRKTKFLEPSIDRQKYPSRPSARHRIRKWRTPIISRLSSRTFSEARSDDEEDGLSDASAGGMSTNYLSWNPTIGRNSTFVDMTDEQKEELGGVEYRAIKLLIKILALFYCGFHIIALCLYVGFITVADSYKEGIREIGVSPTWWGIFTAQSVFNDLGLTLTPNSMFNFSRSVYVLVFSSFFIVIGNTGFPVILRFIIWIMFKLARPLSLFKESLGFLLDHPRRCFTLLFPSVPTWWLFIILVVLNVTDLVLFIVLDLNNRYLKEIPTGYRILDGLFQAFSTRTAGFTVVDLSELHSAVQVSYMIMMYISVLPLAISIRRTNVYEEQSLGVYVQKHEPEGAPDESPTSFVGAHLRNQLSFDLWFIFLGLFIICVAEGGKVNSSIRFTVFSILFEIISAYGTVGMSLGYPGRNESLAYEFSTVSKLVIIAMMIRGRHRGLPYALDRAIMVPNDDMLRRDRVQEHHTFVRGNSLDATSTRNSNADISSGGGGITDRIGELRRTITRRASEYRRNSFFPAPTRIPDELANKPMMHHRLRSQ</sequence>
<keyword evidence="5 10" id="KW-0812">Transmembrane</keyword>
<keyword evidence="7 10" id="KW-1133">Transmembrane helix</keyword>
<evidence type="ECO:0000313" key="13">
    <source>
        <dbReference type="Proteomes" id="UP001338582"/>
    </source>
</evidence>
<feature type="region of interest" description="Disordered" evidence="11">
    <location>
        <begin position="172"/>
        <end position="252"/>
    </location>
</feature>
<accession>A0AAX4HD79</accession>
<dbReference type="Pfam" id="PF02386">
    <property type="entry name" value="TrkH"/>
    <property type="match status" value="1"/>
</dbReference>
<dbReference type="GeneID" id="88174681"/>
<evidence type="ECO:0000256" key="6">
    <source>
        <dbReference type="ARBA" id="ARBA00022958"/>
    </source>
</evidence>
<reference evidence="12 13" key="1">
    <citation type="submission" date="2023-10" db="EMBL/GenBank/DDBJ databases">
        <title>Draft Genome Sequence of Candida saopaulonensis from a very Premature Infant with Sepsis.</title>
        <authorList>
            <person name="Ning Y."/>
            <person name="Dai R."/>
            <person name="Xiao M."/>
            <person name="Xu Y."/>
            <person name="Yan Q."/>
            <person name="Zhang L."/>
        </authorList>
    </citation>
    <scope>NUCLEOTIDE SEQUENCE [LARGE SCALE GENOMIC DNA]</scope>
    <source>
        <strain evidence="12 13">19XY460</strain>
    </source>
</reference>